<dbReference type="PANTHER" id="PTHR42878">
    <property type="entry name" value="TWO-COMPONENT HISTIDINE KINASE"/>
    <property type="match status" value="1"/>
</dbReference>
<dbReference type="Proteomes" id="UP000280819">
    <property type="component" value="Unassembled WGS sequence"/>
</dbReference>
<evidence type="ECO:0000256" key="7">
    <source>
        <dbReference type="ARBA" id="ARBA00022840"/>
    </source>
</evidence>
<keyword evidence="10" id="KW-1133">Transmembrane helix</keyword>
<reference evidence="12 13" key="1">
    <citation type="submission" date="2018-11" db="EMBL/GenBank/DDBJ databases">
        <title>Genomes From Bacteria Associated with the Canine Oral Cavity: a Test Case for Automated Genome-Based Taxonomic Assignment.</title>
        <authorList>
            <person name="Coil D.A."/>
            <person name="Jospin G."/>
            <person name="Darling A.E."/>
            <person name="Wallis C."/>
            <person name="Davis I.J."/>
            <person name="Harris S."/>
            <person name="Eisen J.A."/>
            <person name="Holcombe L.J."/>
            <person name="O'Flynn C."/>
        </authorList>
    </citation>
    <scope>NUCLEOTIDE SEQUENCE [LARGE SCALE GENOMIC DNA]</scope>
    <source>
        <strain evidence="12 13">OH887_COT-365</strain>
    </source>
</reference>
<evidence type="ECO:0000256" key="8">
    <source>
        <dbReference type="ARBA" id="ARBA00023012"/>
    </source>
</evidence>
<evidence type="ECO:0000256" key="3">
    <source>
        <dbReference type="ARBA" id="ARBA00012438"/>
    </source>
</evidence>
<dbReference type="GO" id="GO:0007234">
    <property type="term" value="P:osmosensory signaling via phosphorelay pathway"/>
    <property type="evidence" value="ECO:0007669"/>
    <property type="project" value="TreeGrafter"/>
</dbReference>
<dbReference type="EC" id="2.7.13.3" evidence="3"/>
<dbReference type="SUPFAM" id="SSF55874">
    <property type="entry name" value="ATPase domain of HSP90 chaperone/DNA topoisomerase II/histidine kinase"/>
    <property type="match status" value="1"/>
</dbReference>
<comment type="subcellular location">
    <subcellularLocation>
        <location evidence="2">Cell membrane</location>
    </subcellularLocation>
</comment>
<evidence type="ECO:0000256" key="4">
    <source>
        <dbReference type="ARBA" id="ARBA00022679"/>
    </source>
</evidence>
<dbReference type="SUPFAM" id="SSF47384">
    <property type="entry name" value="Homodimeric domain of signal transducing histidine kinase"/>
    <property type="match status" value="1"/>
</dbReference>
<dbReference type="GO" id="GO:0030295">
    <property type="term" value="F:protein kinase activator activity"/>
    <property type="evidence" value="ECO:0007669"/>
    <property type="project" value="TreeGrafter"/>
</dbReference>
<dbReference type="SMART" id="SM00388">
    <property type="entry name" value="HisKA"/>
    <property type="match status" value="1"/>
</dbReference>
<evidence type="ECO:0000256" key="1">
    <source>
        <dbReference type="ARBA" id="ARBA00000085"/>
    </source>
</evidence>
<dbReference type="AlphaFoldDB" id="A0A3P1TBV0"/>
<keyword evidence="5" id="KW-0547">Nucleotide-binding</keyword>
<comment type="caution">
    <text evidence="12">The sequence shown here is derived from an EMBL/GenBank/DDBJ whole genome shotgun (WGS) entry which is preliminary data.</text>
</comment>
<dbReference type="InterPro" id="IPR036097">
    <property type="entry name" value="HisK_dim/P_sf"/>
</dbReference>
<name>A0A3P1TBV0_9ACTN</name>
<dbReference type="SMART" id="SM00387">
    <property type="entry name" value="HATPase_c"/>
    <property type="match status" value="1"/>
</dbReference>
<feature type="transmembrane region" description="Helical" evidence="10">
    <location>
        <begin position="6"/>
        <end position="24"/>
    </location>
</feature>
<keyword evidence="6 12" id="KW-0418">Kinase</keyword>
<evidence type="ECO:0000313" key="12">
    <source>
        <dbReference type="EMBL" id="RRD06356.1"/>
    </source>
</evidence>
<dbReference type="PANTHER" id="PTHR42878:SF7">
    <property type="entry name" value="SENSOR HISTIDINE KINASE GLRK"/>
    <property type="match status" value="1"/>
</dbReference>
<dbReference type="PROSITE" id="PS50109">
    <property type="entry name" value="HIS_KIN"/>
    <property type="match status" value="1"/>
</dbReference>
<sequence length="289" mass="31595">MRGLGWAWLIAALGLVLGLGMMFAGERRVLRLGLDLWGVPVIVGAVVLILAWGVTWRREQLERAVERARSEARTASREEHRTFVGRLDHELKNPLTALRMGIAEVRPADLATSLQGQVERLSSLVAELRKISEIDAYPVADEAVDVSEVIGEVIETVVPEDRDVQLAFPRAPRPLPPVRGDRDLVFLALYNIIGNAVKYSQFGATLEIRGTEDRGMAVIDVADTGQGIRASEVEQVWGELSRGKDVRHIPGNGLGLPMVAAVLRRLGGECELSSIHGKGTTVRIRLPLA</sequence>
<organism evidence="12 13">
    <name type="scientific">Arachnia propionica</name>
    <dbReference type="NCBI Taxonomy" id="1750"/>
    <lineage>
        <taxon>Bacteria</taxon>
        <taxon>Bacillati</taxon>
        <taxon>Actinomycetota</taxon>
        <taxon>Actinomycetes</taxon>
        <taxon>Propionibacteriales</taxon>
        <taxon>Propionibacteriaceae</taxon>
        <taxon>Arachnia</taxon>
    </lineage>
</organism>
<keyword evidence="10" id="KW-0812">Transmembrane</keyword>
<evidence type="ECO:0000256" key="2">
    <source>
        <dbReference type="ARBA" id="ARBA00004236"/>
    </source>
</evidence>
<dbReference type="Pfam" id="PF02518">
    <property type="entry name" value="HATPase_c"/>
    <property type="match status" value="1"/>
</dbReference>
<protein>
    <recommendedName>
        <fullName evidence="9">Sensor-like histidine kinase SenX3</fullName>
        <ecNumber evidence="3">2.7.13.3</ecNumber>
    </recommendedName>
</protein>
<evidence type="ECO:0000313" key="13">
    <source>
        <dbReference type="Proteomes" id="UP000280819"/>
    </source>
</evidence>
<feature type="transmembrane region" description="Helical" evidence="10">
    <location>
        <begin position="36"/>
        <end position="56"/>
    </location>
</feature>
<dbReference type="Gene3D" id="1.10.287.130">
    <property type="match status" value="1"/>
</dbReference>
<dbReference type="GO" id="GO:0005524">
    <property type="term" value="F:ATP binding"/>
    <property type="evidence" value="ECO:0007669"/>
    <property type="project" value="UniProtKB-KW"/>
</dbReference>
<keyword evidence="4" id="KW-0808">Transferase</keyword>
<dbReference type="InterPro" id="IPR003594">
    <property type="entry name" value="HATPase_dom"/>
</dbReference>
<dbReference type="GO" id="GO:0000156">
    <property type="term" value="F:phosphorelay response regulator activity"/>
    <property type="evidence" value="ECO:0007669"/>
    <property type="project" value="TreeGrafter"/>
</dbReference>
<dbReference type="GO" id="GO:0005886">
    <property type="term" value="C:plasma membrane"/>
    <property type="evidence" value="ECO:0007669"/>
    <property type="project" value="UniProtKB-SubCell"/>
</dbReference>
<dbReference type="OrthoDB" id="3272969at2"/>
<keyword evidence="8" id="KW-0902">Two-component regulatory system</keyword>
<gene>
    <name evidence="12" type="ORF">EII34_04390</name>
</gene>
<dbReference type="InterPro" id="IPR003661">
    <property type="entry name" value="HisK_dim/P_dom"/>
</dbReference>
<dbReference type="GO" id="GO:0000155">
    <property type="term" value="F:phosphorelay sensor kinase activity"/>
    <property type="evidence" value="ECO:0007669"/>
    <property type="project" value="InterPro"/>
</dbReference>
<dbReference type="Gene3D" id="3.30.565.10">
    <property type="entry name" value="Histidine kinase-like ATPase, C-terminal domain"/>
    <property type="match status" value="1"/>
</dbReference>
<keyword evidence="7" id="KW-0067">ATP-binding</keyword>
<keyword evidence="10" id="KW-0472">Membrane</keyword>
<proteinExistence type="predicted"/>
<comment type="catalytic activity">
    <reaction evidence="1">
        <text>ATP + protein L-histidine = ADP + protein N-phospho-L-histidine.</text>
        <dbReference type="EC" id="2.7.13.3"/>
    </reaction>
</comment>
<accession>A0A3P1TBV0</accession>
<dbReference type="RefSeq" id="WP_124843305.1">
    <property type="nucleotide sequence ID" value="NZ_RQZG01000003.1"/>
</dbReference>
<feature type="domain" description="Histidine kinase" evidence="11">
    <location>
        <begin position="86"/>
        <end position="289"/>
    </location>
</feature>
<evidence type="ECO:0000256" key="9">
    <source>
        <dbReference type="ARBA" id="ARBA00039401"/>
    </source>
</evidence>
<dbReference type="CDD" id="cd00082">
    <property type="entry name" value="HisKA"/>
    <property type="match status" value="1"/>
</dbReference>
<evidence type="ECO:0000256" key="5">
    <source>
        <dbReference type="ARBA" id="ARBA00022741"/>
    </source>
</evidence>
<evidence type="ECO:0000256" key="6">
    <source>
        <dbReference type="ARBA" id="ARBA00022777"/>
    </source>
</evidence>
<dbReference type="InterPro" id="IPR050351">
    <property type="entry name" value="BphY/WalK/GraS-like"/>
</dbReference>
<dbReference type="EMBL" id="RQZG01000003">
    <property type="protein sequence ID" value="RRD06356.1"/>
    <property type="molecule type" value="Genomic_DNA"/>
</dbReference>
<dbReference type="InterPro" id="IPR036890">
    <property type="entry name" value="HATPase_C_sf"/>
</dbReference>
<dbReference type="InterPro" id="IPR005467">
    <property type="entry name" value="His_kinase_dom"/>
</dbReference>
<evidence type="ECO:0000259" key="11">
    <source>
        <dbReference type="PROSITE" id="PS50109"/>
    </source>
</evidence>
<evidence type="ECO:0000256" key="10">
    <source>
        <dbReference type="SAM" id="Phobius"/>
    </source>
</evidence>